<sequence>MLGFMVSIVVHPGLRNGAHSGSMLCQLIPRAVCQCFGQLRAPSNPPDDPWLCHPR</sequence>
<accession>A0A7V8V1Q2</accession>
<dbReference type="AlphaFoldDB" id="A0A7V8V1Q2"/>
<reference evidence="1 2" key="1">
    <citation type="submission" date="2020-05" db="EMBL/GenBank/DDBJ databases">
        <title>Bremerella alba sp. nov., a novel planctomycete isolated from the surface of the macroalga Fucus spiralis.</title>
        <authorList>
            <person name="Godinho O."/>
            <person name="Botelho R."/>
            <person name="Albuquerque L."/>
            <person name="Wiegand S."/>
            <person name="Da Costa M.S."/>
            <person name="Lobo-Da-Cunha A."/>
            <person name="Jogler C."/>
            <person name="Lage O.M."/>
        </authorList>
    </citation>
    <scope>NUCLEOTIDE SEQUENCE [LARGE SCALE GENOMIC DNA]</scope>
    <source>
        <strain evidence="1 2">FF15</strain>
    </source>
</reference>
<proteinExistence type="predicted"/>
<evidence type="ECO:0000313" key="1">
    <source>
        <dbReference type="EMBL" id="MBA2113335.1"/>
    </source>
</evidence>
<gene>
    <name evidence="1" type="ORF">HOV93_04840</name>
</gene>
<dbReference type="Proteomes" id="UP000551616">
    <property type="component" value="Unassembled WGS sequence"/>
</dbReference>
<protein>
    <submittedName>
        <fullName evidence="1">Uncharacterized protein</fullName>
    </submittedName>
</protein>
<dbReference type="EMBL" id="JABRWO010000001">
    <property type="protein sequence ID" value="MBA2113335.1"/>
    <property type="molecule type" value="Genomic_DNA"/>
</dbReference>
<evidence type="ECO:0000313" key="2">
    <source>
        <dbReference type="Proteomes" id="UP000551616"/>
    </source>
</evidence>
<comment type="caution">
    <text evidence="1">The sequence shown here is derived from an EMBL/GenBank/DDBJ whole genome shotgun (WGS) entry which is preliminary data.</text>
</comment>
<organism evidence="1 2">
    <name type="scientific">Bremerella alba</name>
    <dbReference type="NCBI Taxonomy" id="980252"/>
    <lineage>
        <taxon>Bacteria</taxon>
        <taxon>Pseudomonadati</taxon>
        <taxon>Planctomycetota</taxon>
        <taxon>Planctomycetia</taxon>
        <taxon>Pirellulales</taxon>
        <taxon>Pirellulaceae</taxon>
        <taxon>Bremerella</taxon>
    </lineage>
</organism>
<keyword evidence="2" id="KW-1185">Reference proteome</keyword>
<name>A0A7V8V1Q2_9BACT</name>